<keyword evidence="1" id="KW-0472">Membrane</keyword>
<proteinExistence type="predicted"/>
<gene>
    <name evidence="2" type="ORF">SAMN05421774_106261</name>
</gene>
<dbReference type="RefSeq" id="WP_076532890.1">
    <property type="nucleotide sequence ID" value="NZ_BMEH01000006.1"/>
</dbReference>
<keyword evidence="3" id="KW-1185">Reference proteome</keyword>
<sequence>MNRLTVSAIALTLALAALIAVLTLVRIPVPSGVGGSDKLHHVIGFAALALPIACVRPRWSLHVAMILAIYGGVIELVQPHVGRARELADWMADLAGIGLGTAIGIGLNRAVMLGRARRRA</sequence>
<dbReference type="AlphaFoldDB" id="A0A1N7PY91"/>
<feature type="transmembrane region" description="Helical" evidence="1">
    <location>
        <begin position="90"/>
        <end position="111"/>
    </location>
</feature>
<feature type="transmembrane region" description="Helical" evidence="1">
    <location>
        <begin position="62"/>
        <end position="78"/>
    </location>
</feature>
<dbReference type="STRING" id="1086013.SAMN05421774_106261"/>
<name>A0A1N7PY91_9RHOB</name>
<accession>A0A1N7PY91</accession>
<dbReference type="EMBL" id="FTOT01000006">
    <property type="protein sequence ID" value="SIT15556.1"/>
    <property type="molecule type" value="Genomic_DNA"/>
</dbReference>
<keyword evidence="1" id="KW-0812">Transmembrane</keyword>
<evidence type="ECO:0000313" key="3">
    <source>
        <dbReference type="Proteomes" id="UP000186141"/>
    </source>
</evidence>
<reference evidence="2 3" key="1">
    <citation type="submission" date="2017-01" db="EMBL/GenBank/DDBJ databases">
        <authorList>
            <person name="Mah S.A."/>
            <person name="Swanson W.J."/>
            <person name="Moy G.W."/>
            <person name="Vacquier V.D."/>
        </authorList>
    </citation>
    <scope>NUCLEOTIDE SEQUENCE [LARGE SCALE GENOMIC DNA]</scope>
    <source>
        <strain evidence="2 3">DSM 26375</strain>
    </source>
</reference>
<protein>
    <submittedName>
        <fullName evidence="2">VanZ like family protein</fullName>
    </submittedName>
</protein>
<organism evidence="2 3">
    <name type="scientific">Gemmobacter megaterium</name>
    <dbReference type="NCBI Taxonomy" id="1086013"/>
    <lineage>
        <taxon>Bacteria</taxon>
        <taxon>Pseudomonadati</taxon>
        <taxon>Pseudomonadota</taxon>
        <taxon>Alphaproteobacteria</taxon>
        <taxon>Rhodobacterales</taxon>
        <taxon>Paracoccaceae</taxon>
        <taxon>Gemmobacter</taxon>
    </lineage>
</organism>
<dbReference type="Proteomes" id="UP000186141">
    <property type="component" value="Unassembled WGS sequence"/>
</dbReference>
<evidence type="ECO:0000256" key="1">
    <source>
        <dbReference type="SAM" id="Phobius"/>
    </source>
</evidence>
<evidence type="ECO:0000313" key="2">
    <source>
        <dbReference type="EMBL" id="SIT15556.1"/>
    </source>
</evidence>
<feature type="transmembrane region" description="Helical" evidence="1">
    <location>
        <begin position="39"/>
        <end position="55"/>
    </location>
</feature>
<keyword evidence="1" id="KW-1133">Transmembrane helix</keyword>
<dbReference type="OrthoDB" id="582407at2"/>